<dbReference type="RefSeq" id="WP_063555644.1">
    <property type="nucleotide sequence ID" value="NZ_LITT01000023.1"/>
</dbReference>
<evidence type="ECO:0000313" key="8">
    <source>
        <dbReference type="Proteomes" id="UP000077407"/>
    </source>
</evidence>
<dbReference type="EC" id="4.1.2.50" evidence="3"/>
<accession>A0A168NRN2</accession>
<evidence type="ECO:0000256" key="1">
    <source>
        <dbReference type="ARBA" id="ARBA00005061"/>
    </source>
</evidence>
<reference evidence="7 8" key="1">
    <citation type="journal article" date="2015" name="Biotechnol. Bioeng.">
        <title>Genome sequence and phenotypic characterization of Caulobacter segnis.</title>
        <authorList>
            <person name="Patel S."/>
            <person name="Fletcher B."/>
            <person name="Scott D.C."/>
            <person name="Ely B."/>
        </authorList>
    </citation>
    <scope>NUCLEOTIDE SEQUENCE [LARGE SCALE GENOMIC DNA]</scope>
    <source>
        <strain evidence="7 8">ERI-2</strain>
    </source>
</reference>
<dbReference type="InterPro" id="IPR007115">
    <property type="entry name" value="6-PTP_synth/QueD"/>
</dbReference>
<dbReference type="SUPFAM" id="SSF55620">
    <property type="entry name" value="Tetrahydrobiopterin biosynthesis enzymes-like"/>
    <property type="match status" value="1"/>
</dbReference>
<dbReference type="Pfam" id="PF01242">
    <property type="entry name" value="PTPS"/>
    <property type="match status" value="1"/>
</dbReference>
<dbReference type="OrthoDB" id="9804698at2"/>
<evidence type="ECO:0000256" key="5">
    <source>
        <dbReference type="ARBA" id="ARBA00031449"/>
    </source>
</evidence>
<dbReference type="NCBIfam" id="TIGR03112">
    <property type="entry name" value="6_pyr_pter_rel"/>
    <property type="match status" value="1"/>
</dbReference>
<name>A0A168NRN2_9CLOT</name>
<dbReference type="EMBL" id="LITT01000023">
    <property type="protein sequence ID" value="OAA86813.1"/>
    <property type="molecule type" value="Genomic_DNA"/>
</dbReference>
<evidence type="ECO:0000256" key="4">
    <source>
        <dbReference type="ARBA" id="ARBA00018141"/>
    </source>
</evidence>
<dbReference type="Gene3D" id="3.30.479.10">
    <property type="entry name" value="6-pyruvoyl tetrahydropterin synthase/QueD"/>
    <property type="match status" value="1"/>
</dbReference>
<comment type="similarity">
    <text evidence="2">Belongs to the PTPS family. QueD subfamily.</text>
</comment>
<dbReference type="AlphaFoldDB" id="A0A168NRN2"/>
<comment type="catalytic activity">
    <reaction evidence="6">
        <text>7,8-dihydroneopterin 3'-triphosphate + H2O = 6-carboxy-5,6,7,8-tetrahydropterin + triphosphate + acetaldehyde + 2 H(+)</text>
        <dbReference type="Rhea" id="RHEA:27966"/>
        <dbReference type="ChEBI" id="CHEBI:15343"/>
        <dbReference type="ChEBI" id="CHEBI:15377"/>
        <dbReference type="ChEBI" id="CHEBI:15378"/>
        <dbReference type="ChEBI" id="CHEBI:18036"/>
        <dbReference type="ChEBI" id="CHEBI:58462"/>
        <dbReference type="ChEBI" id="CHEBI:61032"/>
        <dbReference type="EC" id="4.1.2.50"/>
    </reaction>
</comment>
<evidence type="ECO:0000313" key="7">
    <source>
        <dbReference type="EMBL" id="OAA86813.1"/>
    </source>
</evidence>
<comment type="pathway">
    <text evidence="1">Purine metabolism; 7-cyano-7-deazaguanine biosynthesis.</text>
</comment>
<dbReference type="PATRIC" id="fig|1538.10.peg.1807"/>
<sequence length="163" mass="19525">MKYNQYRFKFYLNASHSIYLKGILGEEHPHTWEITLDTVKLEDNFIIFNDIEKNIEEYLQKFQDKYINNITPFNTLNPTLENICAYFKECFESLLIENKWLLLSIEISETPTRSYIIDVSDEINYNNISHIKDKEKYNWNKGISIVNQEIDRITKLVIDKNKS</sequence>
<dbReference type="GO" id="GO:0070497">
    <property type="term" value="F:6-carboxytetrahydropterin synthase activity"/>
    <property type="evidence" value="ECO:0007669"/>
    <property type="project" value="UniProtKB-EC"/>
</dbReference>
<evidence type="ECO:0000256" key="6">
    <source>
        <dbReference type="ARBA" id="ARBA00048807"/>
    </source>
</evidence>
<gene>
    <name evidence="7" type="ORF">WY13_02207</name>
</gene>
<proteinExistence type="inferred from homology"/>
<dbReference type="Proteomes" id="UP000077407">
    <property type="component" value="Unassembled WGS sequence"/>
</dbReference>
<evidence type="ECO:0000256" key="3">
    <source>
        <dbReference type="ARBA" id="ARBA00012982"/>
    </source>
</evidence>
<dbReference type="InterPro" id="IPR017543">
    <property type="entry name" value="6-PTP_synth-rel_bac"/>
</dbReference>
<dbReference type="UniPathway" id="UPA00391"/>
<dbReference type="InterPro" id="IPR038418">
    <property type="entry name" value="6-PTP_synth/QueD_sf"/>
</dbReference>
<organism evidence="7 8">
    <name type="scientific">Clostridium ljungdahlii</name>
    <dbReference type="NCBI Taxonomy" id="1538"/>
    <lineage>
        <taxon>Bacteria</taxon>
        <taxon>Bacillati</taxon>
        <taxon>Bacillota</taxon>
        <taxon>Clostridia</taxon>
        <taxon>Eubacteriales</taxon>
        <taxon>Clostridiaceae</taxon>
        <taxon>Clostridium</taxon>
    </lineage>
</organism>
<comment type="caution">
    <text evidence="7">The sequence shown here is derived from an EMBL/GenBank/DDBJ whole genome shotgun (WGS) entry which is preliminary data.</text>
</comment>
<protein>
    <recommendedName>
        <fullName evidence="4">6-carboxy-5,6,7,8-tetrahydropterin synthase</fullName>
        <ecNumber evidence="3">4.1.2.50</ecNumber>
    </recommendedName>
    <alternativeName>
        <fullName evidence="5">Queuosine biosynthesis protein QueD</fullName>
    </alternativeName>
</protein>
<evidence type="ECO:0000256" key="2">
    <source>
        <dbReference type="ARBA" id="ARBA00008900"/>
    </source>
</evidence>